<comment type="caution">
    <text evidence="2">The sequence shown here is derived from an EMBL/GenBank/DDBJ whole genome shotgun (WGS) entry which is preliminary data.</text>
</comment>
<organism evidence="2 3">
    <name type="scientific">Pararge aegeria aegeria</name>
    <dbReference type="NCBI Taxonomy" id="348720"/>
    <lineage>
        <taxon>Eukaryota</taxon>
        <taxon>Metazoa</taxon>
        <taxon>Ecdysozoa</taxon>
        <taxon>Arthropoda</taxon>
        <taxon>Hexapoda</taxon>
        <taxon>Insecta</taxon>
        <taxon>Pterygota</taxon>
        <taxon>Neoptera</taxon>
        <taxon>Endopterygota</taxon>
        <taxon>Lepidoptera</taxon>
        <taxon>Glossata</taxon>
        <taxon>Ditrysia</taxon>
        <taxon>Papilionoidea</taxon>
        <taxon>Nymphalidae</taxon>
        <taxon>Satyrinae</taxon>
        <taxon>Satyrini</taxon>
        <taxon>Parargina</taxon>
        <taxon>Pararge</taxon>
    </lineage>
</organism>
<feature type="compositionally biased region" description="Basic and acidic residues" evidence="1">
    <location>
        <begin position="29"/>
        <end position="71"/>
    </location>
</feature>
<dbReference type="OrthoDB" id="7466416at2759"/>
<dbReference type="AlphaFoldDB" id="A0A8S4SMQ6"/>
<evidence type="ECO:0000313" key="3">
    <source>
        <dbReference type="Proteomes" id="UP000838756"/>
    </source>
</evidence>
<feature type="region of interest" description="Disordered" evidence="1">
    <location>
        <begin position="1"/>
        <end position="132"/>
    </location>
</feature>
<accession>A0A8S4SMQ6</accession>
<dbReference type="Proteomes" id="UP000838756">
    <property type="component" value="Unassembled WGS sequence"/>
</dbReference>
<name>A0A8S4SMQ6_9NEOP</name>
<evidence type="ECO:0000256" key="1">
    <source>
        <dbReference type="SAM" id="MobiDB-lite"/>
    </source>
</evidence>
<evidence type="ECO:0000313" key="2">
    <source>
        <dbReference type="EMBL" id="CAH2267763.1"/>
    </source>
</evidence>
<keyword evidence="3" id="KW-1185">Reference proteome</keyword>
<proteinExistence type="predicted"/>
<feature type="compositionally biased region" description="Low complexity" evidence="1">
    <location>
        <begin position="80"/>
        <end position="94"/>
    </location>
</feature>
<gene>
    <name evidence="2" type="primary">jg15180</name>
    <name evidence="2" type="ORF">PAEG_LOCUS26258</name>
</gene>
<protein>
    <submittedName>
        <fullName evidence="2">Jg15180 protein</fullName>
    </submittedName>
</protein>
<reference evidence="2" key="1">
    <citation type="submission" date="2022-03" db="EMBL/GenBank/DDBJ databases">
        <authorList>
            <person name="Lindestad O."/>
        </authorList>
    </citation>
    <scope>NUCLEOTIDE SEQUENCE</scope>
</reference>
<sequence>MGKRNKGDQNDNIVKTKKKKSEKNTSVNEEVKEERSSNVETTSNEKTKKIVLKNDKSSKIDQVKKPTEEQKTNSLKRSQNKSTISNGNNVNNKTKQNKKIIFADDNDEGTEVTTNRENGATIRECAEEGPGDEEIDKFCDELDEEDNVHFDNWVKLIETKLCPNKNK</sequence>
<dbReference type="EMBL" id="CAKXAJ010026395">
    <property type="protein sequence ID" value="CAH2267763.1"/>
    <property type="molecule type" value="Genomic_DNA"/>
</dbReference>